<evidence type="ECO:0000256" key="3">
    <source>
        <dbReference type="ARBA" id="ARBA00023145"/>
    </source>
</evidence>
<keyword evidence="2" id="KW-0378">Hydrolase</keyword>
<dbReference type="PANTHER" id="PTHR34218">
    <property type="entry name" value="PEPTIDASE S45 PENICILLIN AMIDASE"/>
    <property type="match status" value="1"/>
</dbReference>
<gene>
    <name evidence="5" type="ORF">AB4875_10460</name>
</gene>
<keyword evidence="6" id="KW-1185">Reference proteome</keyword>
<dbReference type="InterPro" id="IPR002692">
    <property type="entry name" value="S45"/>
</dbReference>
<evidence type="ECO:0000256" key="2">
    <source>
        <dbReference type="ARBA" id="ARBA00022801"/>
    </source>
</evidence>
<dbReference type="Gene3D" id="3.60.20.10">
    <property type="entry name" value="Glutamine Phosphoribosylpyrophosphate, subunit 1, domain 1"/>
    <property type="match status" value="1"/>
</dbReference>
<dbReference type="RefSeq" id="WP_368376006.1">
    <property type="nucleotide sequence ID" value="NZ_JBFRYB010000001.1"/>
</dbReference>
<reference evidence="5 6" key="1">
    <citation type="journal article" date="2011" name="Int. J. Syst. Evol. Microbiol.">
        <title>Zhongshania antarctica gen. nov., sp. nov. and Zhongshania guokunii sp. nov., gammaproteobacteria respectively isolated from coastal attached (fast) ice and surface seawater of the Antarctic.</title>
        <authorList>
            <person name="Li H.J."/>
            <person name="Zhang X.Y."/>
            <person name="Chen C.X."/>
            <person name="Zhang Y.J."/>
            <person name="Gao Z.M."/>
            <person name="Yu Y."/>
            <person name="Chen X.L."/>
            <person name="Chen B."/>
            <person name="Zhang Y.Z."/>
        </authorList>
    </citation>
    <scope>NUCLEOTIDE SEQUENCE [LARGE SCALE GENOMIC DNA]</scope>
    <source>
        <strain evidence="5 6">R06B22</strain>
    </source>
</reference>
<dbReference type="Gene3D" id="1.10.439.10">
    <property type="entry name" value="Penicillin Amidohydrolase, domain 1"/>
    <property type="match status" value="1"/>
</dbReference>
<dbReference type="Gene3D" id="2.30.120.10">
    <property type="match status" value="1"/>
</dbReference>
<accession>A0ABV3TWE6</accession>
<comment type="similarity">
    <text evidence="1">Belongs to the peptidase S45 family.</text>
</comment>
<dbReference type="Proteomes" id="UP001557484">
    <property type="component" value="Unassembled WGS sequence"/>
</dbReference>
<name>A0ABV3TWE6_9GAMM</name>
<keyword evidence="3" id="KW-0865">Zymogen</keyword>
<dbReference type="InterPro" id="IPR023343">
    <property type="entry name" value="Penicillin_amidase_dom1"/>
</dbReference>
<evidence type="ECO:0000313" key="5">
    <source>
        <dbReference type="EMBL" id="MEX1665912.1"/>
    </source>
</evidence>
<comment type="subunit">
    <text evidence="4">Heterodimer of an alpha subunit and a beta subunit processed from the same precursor.</text>
</comment>
<dbReference type="SUPFAM" id="SSF56235">
    <property type="entry name" value="N-terminal nucleophile aminohydrolases (Ntn hydrolases)"/>
    <property type="match status" value="1"/>
</dbReference>
<dbReference type="Gene3D" id="1.10.1400.10">
    <property type="match status" value="1"/>
</dbReference>
<evidence type="ECO:0000256" key="4">
    <source>
        <dbReference type="ARBA" id="ARBA00038735"/>
    </source>
</evidence>
<dbReference type="InterPro" id="IPR043147">
    <property type="entry name" value="Penicillin_amidase_A-knob"/>
</dbReference>
<dbReference type="PIRSF" id="PIRSF001227">
    <property type="entry name" value="Pen_acylase"/>
    <property type="match status" value="1"/>
</dbReference>
<dbReference type="InterPro" id="IPR014395">
    <property type="entry name" value="Pen/GL7ACA/AHL_acylase"/>
</dbReference>
<dbReference type="EMBL" id="JBFRYB010000001">
    <property type="protein sequence ID" value="MEX1665912.1"/>
    <property type="molecule type" value="Genomic_DNA"/>
</dbReference>
<dbReference type="Pfam" id="PF01804">
    <property type="entry name" value="Penicil_amidase"/>
    <property type="match status" value="1"/>
</dbReference>
<dbReference type="InterPro" id="IPR043146">
    <property type="entry name" value="Penicillin_amidase_N_B-knob"/>
</dbReference>
<organism evidence="5 6">
    <name type="scientific">Zhongshania arctica</name>
    <dbReference type="NCBI Taxonomy" id="3238302"/>
    <lineage>
        <taxon>Bacteria</taxon>
        <taxon>Pseudomonadati</taxon>
        <taxon>Pseudomonadota</taxon>
        <taxon>Gammaproteobacteria</taxon>
        <taxon>Cellvibrionales</taxon>
        <taxon>Spongiibacteraceae</taxon>
        <taxon>Zhongshania</taxon>
    </lineage>
</organism>
<evidence type="ECO:0000313" key="6">
    <source>
        <dbReference type="Proteomes" id="UP001557484"/>
    </source>
</evidence>
<protein>
    <submittedName>
        <fullName evidence="5">Penicillin acylase family protein</fullName>
    </submittedName>
</protein>
<dbReference type="InterPro" id="IPR029055">
    <property type="entry name" value="Ntn_hydrolases_N"/>
</dbReference>
<comment type="caution">
    <text evidence="5">The sequence shown here is derived from an EMBL/GenBank/DDBJ whole genome shotgun (WGS) entry which is preliminary data.</text>
</comment>
<sequence length="753" mass="83598">MPRLTDLPGIISLLGRVTIGHIFTPRLKYTVRQRIDALPLNKAPLTDAIKIHWNKYLIPFIEAKNERDLAVGLGVTHAHLRLGQIEFLKYVSQGRVSELLGPIANNIDHTLRVLDLGRTSKESYEAMPESTQQWMQGYTDGINYVVDNLVAHKALWPEEFQILNVQPTPWTVYDLLTLARLNCADFTWGMWPKLLPLRKRKDWSALWQHLMNFGGGPPLPPGDVINNAQALEWLSGLFGKPGGSNALAIHRDKSASGSAMLSGDPHLPMVLPSFWMLGGLHCPTLKTVGYMLPGLPAVMVGRGNHIAWGGTSMHAASSDLFDVSEQPQNSFISRKERITTRWGLDREVLLRDSDYGPLITDAPMFGDSKSSPTADKYAFRWVGHQVSGEISAMLNAARSNNFSEFQIALKEFAVAGQNMVYADKDGNIGQVMAARLPKRPSERPNDVVLAVDDHRHWDDMLDSSRLPTRYNPEEGFVASANNKPEVGADVLVSCFFSPDDRVERLKAELSAAERIDKQLLTALMTDVKSDTGIELRNAMLALAGNDNSAAYQCLAVWDGQYTTDSAGALAFEFLLYYFALALHGKADMEVMTVSWDPRSLLFADIAHCPPSELRRAIDAALPKCEVALAKYQTWGAIHRLRMSHPMAALPILGKRWRFGESAVAGANETLMKSAHGFARGKHYVGMSSTARYFFDLGHVDSNWFTMLGGQDGCPGSAAYTDQIELWNRKEMLQIPLDLATVVDTYEHCVVIRP</sequence>
<evidence type="ECO:0000256" key="1">
    <source>
        <dbReference type="ARBA" id="ARBA00006586"/>
    </source>
</evidence>
<proteinExistence type="inferred from homology"/>
<dbReference type="PANTHER" id="PTHR34218:SF4">
    <property type="entry name" value="ACYL-HOMOSERINE LACTONE ACYLASE QUIP"/>
    <property type="match status" value="1"/>
</dbReference>